<dbReference type="GO" id="GO:0003700">
    <property type="term" value="F:DNA-binding transcription factor activity"/>
    <property type="evidence" value="ECO:0007669"/>
    <property type="project" value="InterPro"/>
</dbReference>
<comment type="caution">
    <text evidence="6">The sequence shown here is derived from an EMBL/GenBank/DDBJ whole genome shotgun (WGS) entry which is preliminary data.</text>
</comment>
<dbReference type="GO" id="GO:0032993">
    <property type="term" value="C:protein-DNA complex"/>
    <property type="evidence" value="ECO:0007669"/>
    <property type="project" value="TreeGrafter"/>
</dbReference>
<dbReference type="EMBL" id="WBVM01000001">
    <property type="protein sequence ID" value="KAB2811634.1"/>
    <property type="molecule type" value="Genomic_DNA"/>
</dbReference>
<proteinExistence type="inferred from homology"/>
<evidence type="ECO:0000256" key="1">
    <source>
        <dbReference type="ARBA" id="ARBA00009437"/>
    </source>
</evidence>
<keyword evidence="3" id="KW-0238">DNA-binding</keyword>
<dbReference type="CDD" id="cd05466">
    <property type="entry name" value="PBP2_LTTR_substrate"/>
    <property type="match status" value="1"/>
</dbReference>
<evidence type="ECO:0000256" key="3">
    <source>
        <dbReference type="ARBA" id="ARBA00023125"/>
    </source>
</evidence>
<comment type="similarity">
    <text evidence="1">Belongs to the LysR transcriptional regulatory family.</text>
</comment>
<dbReference type="PROSITE" id="PS50931">
    <property type="entry name" value="HTH_LYSR"/>
    <property type="match status" value="1"/>
</dbReference>
<dbReference type="PANTHER" id="PTHR30346">
    <property type="entry name" value="TRANSCRIPTIONAL DUAL REGULATOR HCAR-RELATED"/>
    <property type="match status" value="1"/>
</dbReference>
<accession>A0A7J5E107</accession>
<dbReference type="Gene3D" id="3.40.190.290">
    <property type="match status" value="1"/>
</dbReference>
<dbReference type="InterPro" id="IPR005119">
    <property type="entry name" value="LysR_subst-bd"/>
</dbReference>
<keyword evidence="2" id="KW-0805">Transcription regulation</keyword>
<evidence type="ECO:0000259" key="5">
    <source>
        <dbReference type="PROSITE" id="PS50931"/>
    </source>
</evidence>
<evidence type="ECO:0000256" key="2">
    <source>
        <dbReference type="ARBA" id="ARBA00023015"/>
    </source>
</evidence>
<dbReference type="Gene3D" id="1.10.10.10">
    <property type="entry name" value="Winged helix-like DNA-binding domain superfamily/Winged helix DNA-binding domain"/>
    <property type="match status" value="1"/>
</dbReference>
<dbReference type="Pfam" id="PF00126">
    <property type="entry name" value="HTH_1"/>
    <property type="match status" value="1"/>
</dbReference>
<sequence length="295" mass="30955">MGGRMNIQQLRYVVATAEHGSMTAAAAALFVAQPALSRAVRQLERELDLTLFARDGRGIALTPAGETFVRRARAVLHSIATLRTTAAAAPSSAPLVIAASPTLQAALAIPILAGLREHGVTVHTRLLGGSGSPEVADLVATGRADLGLCDSAVTTDLVAVPIGRAEVRLYSPAATDLPDRVTLADLGRVPLVLPTAGSARRATLDAFFAECAITPEVAVETDERHAWLAAVTHGIASCLWHSVETPRIPLPGVVARGFDPPIHRELTALHRADDETPLPRHLLEVLRQVGGLLSG</sequence>
<evidence type="ECO:0000313" key="6">
    <source>
        <dbReference type="EMBL" id="KAB2811634.1"/>
    </source>
</evidence>
<dbReference type="Proteomes" id="UP000449906">
    <property type="component" value="Unassembled WGS sequence"/>
</dbReference>
<organism evidence="6 7">
    <name type="scientific">Nocardioides simplex</name>
    <name type="common">Arthrobacter simplex</name>
    <dbReference type="NCBI Taxonomy" id="2045"/>
    <lineage>
        <taxon>Bacteria</taxon>
        <taxon>Bacillati</taxon>
        <taxon>Actinomycetota</taxon>
        <taxon>Actinomycetes</taxon>
        <taxon>Propionibacteriales</taxon>
        <taxon>Nocardioidaceae</taxon>
        <taxon>Pimelobacter</taxon>
    </lineage>
</organism>
<name>A0A7J5E107_NOCSI</name>
<reference evidence="6 7" key="1">
    <citation type="submission" date="2019-09" db="EMBL/GenBank/DDBJ databases">
        <title>Pimelobacter sp. isolated from Paulinella.</title>
        <authorList>
            <person name="Jeong S.E."/>
        </authorList>
    </citation>
    <scope>NUCLEOTIDE SEQUENCE [LARGE SCALE GENOMIC DNA]</scope>
    <source>
        <strain evidence="6 7">Pch-N</strain>
    </source>
</reference>
<dbReference type="PRINTS" id="PR00039">
    <property type="entry name" value="HTHLYSR"/>
</dbReference>
<dbReference type="FunFam" id="1.10.10.10:FF:000001">
    <property type="entry name" value="LysR family transcriptional regulator"/>
    <property type="match status" value="1"/>
</dbReference>
<keyword evidence="4" id="KW-0804">Transcription</keyword>
<dbReference type="InterPro" id="IPR036388">
    <property type="entry name" value="WH-like_DNA-bd_sf"/>
</dbReference>
<dbReference type="SUPFAM" id="SSF53850">
    <property type="entry name" value="Periplasmic binding protein-like II"/>
    <property type="match status" value="1"/>
</dbReference>
<gene>
    <name evidence="6" type="ORF">F9L07_07155</name>
</gene>
<dbReference type="Pfam" id="PF03466">
    <property type="entry name" value="LysR_substrate"/>
    <property type="match status" value="1"/>
</dbReference>
<dbReference type="GO" id="GO:0003677">
    <property type="term" value="F:DNA binding"/>
    <property type="evidence" value="ECO:0007669"/>
    <property type="project" value="UniProtKB-KW"/>
</dbReference>
<protein>
    <submittedName>
        <fullName evidence="6">LysR family transcriptional regulator</fullName>
    </submittedName>
</protein>
<dbReference type="AlphaFoldDB" id="A0A7J5E107"/>
<dbReference type="SUPFAM" id="SSF46785">
    <property type="entry name" value="Winged helix' DNA-binding domain"/>
    <property type="match status" value="1"/>
</dbReference>
<feature type="domain" description="HTH lysR-type" evidence="5">
    <location>
        <begin position="5"/>
        <end position="62"/>
    </location>
</feature>
<dbReference type="PANTHER" id="PTHR30346:SF28">
    <property type="entry name" value="HTH-TYPE TRANSCRIPTIONAL REGULATOR CYNR"/>
    <property type="match status" value="1"/>
</dbReference>
<dbReference type="InterPro" id="IPR000847">
    <property type="entry name" value="LysR_HTH_N"/>
</dbReference>
<evidence type="ECO:0000313" key="7">
    <source>
        <dbReference type="Proteomes" id="UP000449906"/>
    </source>
</evidence>
<evidence type="ECO:0000256" key="4">
    <source>
        <dbReference type="ARBA" id="ARBA00023163"/>
    </source>
</evidence>
<dbReference type="InterPro" id="IPR036390">
    <property type="entry name" value="WH_DNA-bd_sf"/>
</dbReference>